<protein>
    <recommendedName>
        <fullName evidence="3">Peptidase C14 caspase domain-containing protein</fullName>
    </recommendedName>
</protein>
<reference evidence="4 5" key="1">
    <citation type="journal article" date="2018" name="Cell">
        <title>The Chara Genome: Secondary Complexity and Implications for Plant Terrestrialization.</title>
        <authorList>
            <person name="Nishiyama T."/>
            <person name="Sakayama H."/>
            <person name="Vries J.D."/>
            <person name="Buschmann H."/>
            <person name="Saint-Marcoux D."/>
            <person name="Ullrich K.K."/>
            <person name="Haas F.B."/>
            <person name="Vanderstraeten L."/>
            <person name="Becker D."/>
            <person name="Lang D."/>
            <person name="Vosolsobe S."/>
            <person name="Rombauts S."/>
            <person name="Wilhelmsson P.K.I."/>
            <person name="Janitza P."/>
            <person name="Kern R."/>
            <person name="Heyl A."/>
            <person name="Rumpler F."/>
            <person name="Villalobos L.I.A.C."/>
            <person name="Clay J.M."/>
            <person name="Skokan R."/>
            <person name="Toyoda A."/>
            <person name="Suzuki Y."/>
            <person name="Kagoshima H."/>
            <person name="Schijlen E."/>
            <person name="Tajeshwar N."/>
            <person name="Catarino B."/>
            <person name="Hetherington A.J."/>
            <person name="Saltykova A."/>
            <person name="Bonnot C."/>
            <person name="Breuninger H."/>
            <person name="Symeonidi A."/>
            <person name="Radhakrishnan G.V."/>
            <person name="Van Nieuwerburgh F."/>
            <person name="Deforce D."/>
            <person name="Chang C."/>
            <person name="Karol K.G."/>
            <person name="Hedrich R."/>
            <person name="Ulvskov P."/>
            <person name="Glockner G."/>
            <person name="Delwiche C.F."/>
            <person name="Petrasek J."/>
            <person name="Van de Peer Y."/>
            <person name="Friml J."/>
            <person name="Beilby M."/>
            <person name="Dolan L."/>
            <person name="Kohara Y."/>
            <person name="Sugano S."/>
            <person name="Fujiyama A."/>
            <person name="Delaux P.-M."/>
            <person name="Quint M."/>
            <person name="TheiBen G."/>
            <person name="Hagemann M."/>
            <person name="Harholt J."/>
            <person name="Dunand C."/>
            <person name="Zachgo S."/>
            <person name="Langdale J."/>
            <person name="Maumus F."/>
            <person name="Straeten D.V.D."/>
            <person name="Gould S.B."/>
            <person name="Rensing S.A."/>
        </authorList>
    </citation>
    <scope>NUCLEOTIDE SEQUENCE [LARGE SCALE GENOMIC DNA]</scope>
    <source>
        <strain evidence="4 5">S276</strain>
    </source>
</reference>
<evidence type="ECO:0000256" key="2">
    <source>
        <dbReference type="SAM" id="MobiDB-lite"/>
    </source>
</evidence>
<feature type="compositionally biased region" description="Polar residues" evidence="2">
    <location>
        <begin position="273"/>
        <end position="283"/>
    </location>
</feature>
<evidence type="ECO:0000313" key="4">
    <source>
        <dbReference type="EMBL" id="GBG59079.1"/>
    </source>
</evidence>
<dbReference type="GO" id="GO:0006508">
    <property type="term" value="P:proteolysis"/>
    <property type="evidence" value="ECO:0007669"/>
    <property type="project" value="InterPro"/>
</dbReference>
<evidence type="ECO:0000313" key="5">
    <source>
        <dbReference type="Proteomes" id="UP000265515"/>
    </source>
</evidence>
<dbReference type="Gramene" id="GBG59079">
    <property type="protein sequence ID" value="GBG59079"/>
    <property type="gene ID" value="CBR_g24422"/>
</dbReference>
<dbReference type="EMBL" id="BFEA01000002">
    <property type="protein sequence ID" value="GBG59079.1"/>
    <property type="molecule type" value="Genomic_DNA"/>
</dbReference>
<comment type="caution">
    <text evidence="4">The sequence shown here is derived from an EMBL/GenBank/DDBJ whole genome shotgun (WGS) entry which is preliminary data.</text>
</comment>
<dbReference type="PANTHER" id="PTHR48104:SF30">
    <property type="entry name" value="METACASPASE-1"/>
    <property type="match status" value="1"/>
</dbReference>
<evidence type="ECO:0000259" key="3">
    <source>
        <dbReference type="Pfam" id="PF00656"/>
    </source>
</evidence>
<sequence>MALTKLSSRTAPGDSLVFYFSGHGVQMKDEDGDELDGFDECLVPLDYKENGVIVDDELNLLLVKPLCDGARLHCVIDACHSGTVLDLPFLYKGKGMWRCATTKAVRDEENGLHDTDEVIERKRQREALVVCISGCGDRERSSEVVADGESNGAMTLNLLRAIQEKKQITYKKLLKAIRGGIRTAERNTIITNPAMILTGRSLSLELGVGDKADGDGLRSNRSAGDTQRESGGGVECAQAQAGPCADHDDYSEDDDSDDDGQQPCSACAPLSGVTRTSSASLCKSESGPRSGRALSESKENDPLPRFLSCQFPHDDVGSKMRIARIERCQAWRRRSLSLGVTRTEPPRGEEEEKPSLLHGMNRRSLDCDIVSQRQEVILKQSKGLGLLIHGAQIPQLSASRKFDIKNTVLTL</sequence>
<dbReference type="AlphaFoldDB" id="A0A388JMN1"/>
<dbReference type="GO" id="GO:0004197">
    <property type="term" value="F:cysteine-type endopeptidase activity"/>
    <property type="evidence" value="ECO:0007669"/>
    <property type="project" value="InterPro"/>
</dbReference>
<feature type="domain" description="Peptidase C14 caspase" evidence="3">
    <location>
        <begin position="2"/>
        <end position="182"/>
    </location>
</feature>
<feature type="region of interest" description="Disordered" evidence="2">
    <location>
        <begin position="211"/>
        <end position="306"/>
    </location>
</feature>
<dbReference type="OrthoDB" id="3223806at2759"/>
<gene>
    <name evidence="4" type="ORF">CBR_g24422</name>
</gene>
<dbReference type="PANTHER" id="PTHR48104">
    <property type="entry name" value="METACASPASE-4"/>
    <property type="match status" value="1"/>
</dbReference>
<keyword evidence="5" id="KW-1185">Reference proteome</keyword>
<name>A0A388JMN1_CHABU</name>
<proteinExistence type="inferred from homology"/>
<dbReference type="Pfam" id="PF00656">
    <property type="entry name" value="Peptidase_C14"/>
    <property type="match status" value="1"/>
</dbReference>
<dbReference type="Proteomes" id="UP000265515">
    <property type="component" value="Unassembled WGS sequence"/>
</dbReference>
<accession>A0A388JMN1</accession>
<organism evidence="4 5">
    <name type="scientific">Chara braunii</name>
    <name type="common">Braun's stonewort</name>
    <dbReference type="NCBI Taxonomy" id="69332"/>
    <lineage>
        <taxon>Eukaryota</taxon>
        <taxon>Viridiplantae</taxon>
        <taxon>Streptophyta</taxon>
        <taxon>Charophyceae</taxon>
        <taxon>Charales</taxon>
        <taxon>Characeae</taxon>
        <taxon>Chara</taxon>
    </lineage>
</organism>
<dbReference type="GO" id="GO:0005737">
    <property type="term" value="C:cytoplasm"/>
    <property type="evidence" value="ECO:0007669"/>
    <property type="project" value="TreeGrafter"/>
</dbReference>
<dbReference type="InterPro" id="IPR011600">
    <property type="entry name" value="Pept_C14_caspase"/>
</dbReference>
<comment type="similarity">
    <text evidence="1">Belongs to the peptidase C14B family.</text>
</comment>
<evidence type="ECO:0000256" key="1">
    <source>
        <dbReference type="ARBA" id="ARBA00009005"/>
    </source>
</evidence>
<dbReference type="Gene3D" id="3.40.50.12660">
    <property type="match status" value="1"/>
</dbReference>
<dbReference type="InterPro" id="IPR050452">
    <property type="entry name" value="Metacaspase"/>
</dbReference>
<feature type="compositionally biased region" description="Acidic residues" evidence="2">
    <location>
        <begin position="249"/>
        <end position="260"/>
    </location>
</feature>